<comment type="caution">
    <text evidence="2">The sequence shown here is derived from an EMBL/GenBank/DDBJ whole genome shotgun (WGS) entry which is preliminary data.</text>
</comment>
<feature type="compositionally biased region" description="Basic and acidic residues" evidence="1">
    <location>
        <begin position="74"/>
        <end position="84"/>
    </location>
</feature>
<keyword evidence="3" id="KW-1185">Reference proteome</keyword>
<dbReference type="EMBL" id="SPHZ02000010">
    <property type="protein sequence ID" value="KAF0897462.1"/>
    <property type="molecule type" value="Genomic_DNA"/>
</dbReference>
<dbReference type="AlphaFoldDB" id="A0A6G1CBB4"/>
<protein>
    <submittedName>
        <fullName evidence="2">Uncharacterized protein</fullName>
    </submittedName>
</protein>
<feature type="region of interest" description="Disordered" evidence="1">
    <location>
        <begin position="207"/>
        <end position="258"/>
    </location>
</feature>
<evidence type="ECO:0000256" key="1">
    <source>
        <dbReference type="SAM" id="MobiDB-lite"/>
    </source>
</evidence>
<reference evidence="2 3" key="1">
    <citation type="submission" date="2019-11" db="EMBL/GenBank/DDBJ databases">
        <title>Whole genome sequence of Oryza granulata.</title>
        <authorList>
            <person name="Li W."/>
        </authorList>
    </citation>
    <scope>NUCLEOTIDE SEQUENCE [LARGE SCALE GENOMIC DNA]</scope>
    <source>
        <strain evidence="3">cv. Menghai</strain>
        <tissue evidence="2">Leaf</tissue>
    </source>
</reference>
<gene>
    <name evidence="2" type="ORF">E2562_037360</name>
</gene>
<accession>A0A6G1CBB4</accession>
<evidence type="ECO:0000313" key="3">
    <source>
        <dbReference type="Proteomes" id="UP000479710"/>
    </source>
</evidence>
<feature type="region of interest" description="Disordered" evidence="1">
    <location>
        <begin position="73"/>
        <end position="114"/>
    </location>
</feature>
<sequence length="342" mass="35225">MRVVLVMCGRCGAHEVIDLVDLKQDGLNDIVAEQLEPMVPEVVRDVLPPPAHSAGDDDATRCGSKCNPVGTLAVEEREAKEKSGRRGSVGRRGGGGSGGNGVGEGGKAIRGDQDWDWGGGLGHAGVRRRCWRGSVSGGVVRSAMGVRSMRRSPSSTTDPKAAACAYAFRSAEVGGACGRGGYHEARSADDDDVTRCGSRRNPVGTPAVEECEAKEKSGRRGSVGHRGGGGSRGSGAGEGGKAIRGDQDWDWGGGRGHAGMRRRCWRGSVSGGVVRSAMGVRSMRRSPSSTTDPKAAACAYAFRSAKVGGGAGISIGSGASDRRRRGEGGFGSASATRRRGQC</sequence>
<proteinExistence type="predicted"/>
<name>A0A6G1CBB4_9ORYZ</name>
<feature type="compositionally biased region" description="Gly residues" evidence="1">
    <location>
        <begin position="224"/>
        <end position="240"/>
    </location>
</feature>
<evidence type="ECO:0000313" key="2">
    <source>
        <dbReference type="EMBL" id="KAF0897462.1"/>
    </source>
</evidence>
<feature type="region of interest" description="Disordered" evidence="1">
    <location>
        <begin position="308"/>
        <end position="342"/>
    </location>
</feature>
<dbReference type="Proteomes" id="UP000479710">
    <property type="component" value="Unassembled WGS sequence"/>
</dbReference>
<dbReference type="OrthoDB" id="1938350at2759"/>
<organism evidence="2 3">
    <name type="scientific">Oryza meyeriana var. granulata</name>
    <dbReference type="NCBI Taxonomy" id="110450"/>
    <lineage>
        <taxon>Eukaryota</taxon>
        <taxon>Viridiplantae</taxon>
        <taxon>Streptophyta</taxon>
        <taxon>Embryophyta</taxon>
        <taxon>Tracheophyta</taxon>
        <taxon>Spermatophyta</taxon>
        <taxon>Magnoliopsida</taxon>
        <taxon>Liliopsida</taxon>
        <taxon>Poales</taxon>
        <taxon>Poaceae</taxon>
        <taxon>BOP clade</taxon>
        <taxon>Oryzoideae</taxon>
        <taxon>Oryzeae</taxon>
        <taxon>Oryzinae</taxon>
        <taxon>Oryza</taxon>
        <taxon>Oryza meyeriana</taxon>
    </lineage>
</organism>
<feature type="compositionally biased region" description="Gly residues" evidence="1">
    <location>
        <begin position="90"/>
        <end position="106"/>
    </location>
</feature>